<sequence>MKILLDTCINARVRTDLQMIGYDVVWSGDWPKDPGDEEILATAYREGRILVTLDKDFGELAILRGNPHCGILRLVNLSTKEQSIVCLQVLQLYGDELFSGAIVTAELDRVRIRPPENRT</sequence>
<feature type="domain" description="DUF5615" evidence="1">
    <location>
        <begin position="1"/>
        <end position="107"/>
    </location>
</feature>
<dbReference type="InterPro" id="IPR029060">
    <property type="entry name" value="PIN-like_dom_sf"/>
</dbReference>
<dbReference type="Proteomes" id="UP000217507">
    <property type="component" value="Chromosome"/>
</dbReference>
<accession>A0A1Z4KU51</accession>
<gene>
    <name evidence="2" type="ORF">NIES23_53680</name>
</gene>
<organism evidence="2 3">
    <name type="scientific">Trichormus variabilis NIES-23</name>
    <dbReference type="NCBI Taxonomy" id="1973479"/>
    <lineage>
        <taxon>Bacteria</taxon>
        <taxon>Bacillati</taxon>
        <taxon>Cyanobacteriota</taxon>
        <taxon>Cyanophyceae</taxon>
        <taxon>Nostocales</taxon>
        <taxon>Nostocaceae</taxon>
        <taxon>Trichormus</taxon>
    </lineage>
</organism>
<name>A0A1Z4KU51_ANAVA</name>
<evidence type="ECO:0000313" key="2">
    <source>
        <dbReference type="EMBL" id="BAY72540.1"/>
    </source>
</evidence>
<dbReference type="Pfam" id="PF18480">
    <property type="entry name" value="DUF5615"/>
    <property type="match status" value="1"/>
</dbReference>
<dbReference type="InterPro" id="IPR041049">
    <property type="entry name" value="DUF5615"/>
</dbReference>
<dbReference type="AlphaFoldDB" id="A0A1Z4KU51"/>
<proteinExistence type="predicted"/>
<dbReference type="SUPFAM" id="SSF88723">
    <property type="entry name" value="PIN domain-like"/>
    <property type="match status" value="1"/>
</dbReference>
<reference evidence="2 3" key="1">
    <citation type="submission" date="2017-06" db="EMBL/GenBank/DDBJ databases">
        <title>Genome sequencing of cyanobaciteial culture collection at National Institute for Environmental Studies (NIES).</title>
        <authorList>
            <person name="Hirose Y."/>
            <person name="Shimura Y."/>
            <person name="Fujisawa T."/>
            <person name="Nakamura Y."/>
            <person name="Kawachi M."/>
        </authorList>
    </citation>
    <scope>NUCLEOTIDE SEQUENCE [LARGE SCALE GENOMIC DNA]</scope>
    <source>
        <strain evidence="2 3">NIES-23</strain>
    </source>
</reference>
<evidence type="ECO:0000313" key="3">
    <source>
        <dbReference type="Proteomes" id="UP000217507"/>
    </source>
</evidence>
<evidence type="ECO:0000259" key="1">
    <source>
        <dbReference type="Pfam" id="PF18480"/>
    </source>
</evidence>
<protein>
    <recommendedName>
        <fullName evidence="1">DUF5615 domain-containing protein</fullName>
    </recommendedName>
</protein>
<dbReference type="EMBL" id="AP018216">
    <property type="protein sequence ID" value="BAY72540.1"/>
    <property type="molecule type" value="Genomic_DNA"/>
</dbReference>